<evidence type="ECO:0000313" key="3">
    <source>
        <dbReference type="EMBL" id="RHK25611.1"/>
    </source>
</evidence>
<reference evidence="2 4" key="1">
    <citation type="journal article" date="2016" name="Sci. Rep.">
        <title>Evaluation of genetic diversity among strains of the human gut commensal Bifidobacterium adolescentis.</title>
        <authorList>
            <person name="Duranti S."/>
            <person name="Milani C."/>
            <person name="Lugli G.A."/>
            <person name="Mancabelli L."/>
            <person name="Turroni F."/>
            <person name="Ferrario C."/>
            <person name="Mangifesta M."/>
            <person name="Viappiani A."/>
            <person name="Sanchez B."/>
            <person name="Margolles A."/>
            <person name="van Sinderen D."/>
            <person name="Ventura M."/>
        </authorList>
    </citation>
    <scope>NUCLEOTIDE SEQUENCE [LARGE SCALE GENOMIC DNA]</scope>
    <source>
        <strain evidence="2 4">AL46-2</strain>
    </source>
</reference>
<dbReference type="Proteomes" id="UP000285262">
    <property type="component" value="Unassembled WGS sequence"/>
</dbReference>
<evidence type="ECO:0000313" key="2">
    <source>
        <dbReference type="EMBL" id="OSG96460.1"/>
    </source>
</evidence>
<dbReference type="EMBL" id="QRNG01000009">
    <property type="protein sequence ID" value="RHK25611.1"/>
    <property type="molecule type" value="Genomic_DNA"/>
</dbReference>
<evidence type="ECO:0000313" key="1">
    <source>
        <dbReference type="EMBL" id="KAB6028362.1"/>
    </source>
</evidence>
<comment type="caution">
    <text evidence="2">The sequence shown here is derived from an EMBL/GenBank/DDBJ whole genome shotgun (WGS) entry which is preliminary data.</text>
</comment>
<dbReference type="EMBL" id="WDFR01000007">
    <property type="protein sequence ID" value="KAB6028362.1"/>
    <property type="molecule type" value="Genomic_DNA"/>
</dbReference>
<accession>A0A1X2ZPW3</accession>
<evidence type="ECO:0000313" key="6">
    <source>
        <dbReference type="Proteomes" id="UP000470926"/>
    </source>
</evidence>
<sequence>MSVIIPADATDAFSHLFMIGLASILEDADAERICVFRWKDTLQAFELKTNDDLDVDQMSEVVHAHAKRWSQSLPLTSENDYTVAGEDDKPSKTLHATMSPRLSNLGVPFGWEKLQKDRESAVDAMQTAGDYRYFGALGQPSYWSGKKNKDDLQSDNGASRWEMVTRNQGKEFVRDRLLPLSQIVAARSVDEVRDGLLGLRIEDEAGKNEATSRTATGLHAPSKTDNARAWCALIGVSAFPTRISTDGSHASTAGSGVFRDSSAALFQLKGQIRFAILPLFDQYWTAAKYRSIVRSSALAEFGIQHARAIDAQSRLASASIDWLDEKGVLACCLFNQFMSNNPSAPERWLEPGEIIPVMQME</sequence>
<reference evidence="1 6" key="3">
    <citation type="journal article" date="2019" name="Nat. Med.">
        <title>A library of human gut bacterial isolates paired with longitudinal multiomics data enables mechanistic microbiome research.</title>
        <authorList>
            <person name="Poyet M."/>
            <person name="Groussin M."/>
            <person name="Gibbons S.M."/>
            <person name="Avila-Pacheco J."/>
            <person name="Jiang X."/>
            <person name="Kearney S.M."/>
            <person name="Perrotta A.R."/>
            <person name="Berdy B."/>
            <person name="Zhao S."/>
            <person name="Lieberman T.D."/>
            <person name="Swanson P.K."/>
            <person name="Smith M."/>
            <person name="Roesemann S."/>
            <person name="Alexander J.E."/>
            <person name="Rich S.A."/>
            <person name="Livny J."/>
            <person name="Vlamakis H."/>
            <person name="Clish C."/>
            <person name="Bullock K."/>
            <person name="Deik A."/>
            <person name="Scott J."/>
            <person name="Pierce K.A."/>
            <person name="Xavier R.J."/>
            <person name="Alm E.J."/>
        </authorList>
    </citation>
    <scope>NUCLEOTIDE SEQUENCE [LARGE SCALE GENOMIC DNA]</scope>
    <source>
        <strain evidence="1 6">BIOML-A26</strain>
    </source>
</reference>
<gene>
    <name evidence="2" type="ORF">AL0462_1367</name>
    <name evidence="3" type="ORF">DW072_06370</name>
    <name evidence="1" type="ORF">GA542_09580</name>
</gene>
<dbReference type="RefSeq" id="WP_085381058.1">
    <property type="nucleotide sequence ID" value="NZ_JAQEBY010000002.1"/>
</dbReference>
<organism evidence="2 4">
    <name type="scientific">Bifidobacterium adolescentis</name>
    <dbReference type="NCBI Taxonomy" id="1680"/>
    <lineage>
        <taxon>Bacteria</taxon>
        <taxon>Bacillati</taxon>
        <taxon>Actinomycetota</taxon>
        <taxon>Actinomycetes</taxon>
        <taxon>Bifidobacteriales</taxon>
        <taxon>Bifidobacteriaceae</taxon>
        <taxon>Bifidobacterium</taxon>
    </lineage>
</organism>
<protein>
    <submittedName>
        <fullName evidence="2">CRISPR-associated protein</fullName>
    </submittedName>
</protein>
<name>A0A1X2ZPW3_BIFAD</name>
<dbReference type="EMBL" id="LNKH01000008">
    <property type="protein sequence ID" value="OSG96460.1"/>
    <property type="molecule type" value="Genomic_DNA"/>
</dbReference>
<dbReference type="Proteomes" id="UP000470926">
    <property type="component" value="Unassembled WGS sequence"/>
</dbReference>
<reference evidence="3 5" key="2">
    <citation type="submission" date="2018-08" db="EMBL/GenBank/DDBJ databases">
        <title>A genome reference for cultivated species of the human gut microbiota.</title>
        <authorList>
            <person name="Zou Y."/>
            <person name="Xue W."/>
            <person name="Luo G."/>
        </authorList>
    </citation>
    <scope>NUCLEOTIDE SEQUENCE [LARGE SCALE GENOMIC DNA]</scope>
    <source>
        <strain evidence="3 5">AF45-19</strain>
    </source>
</reference>
<dbReference type="Proteomes" id="UP000193905">
    <property type="component" value="Unassembled WGS sequence"/>
</dbReference>
<proteinExistence type="predicted"/>
<dbReference type="AlphaFoldDB" id="A0A1X2ZPW3"/>
<evidence type="ECO:0000313" key="4">
    <source>
        <dbReference type="Proteomes" id="UP000193905"/>
    </source>
</evidence>
<evidence type="ECO:0000313" key="5">
    <source>
        <dbReference type="Proteomes" id="UP000285262"/>
    </source>
</evidence>